<proteinExistence type="predicted"/>
<gene>
    <name evidence="1" type="ORF">MOBT1_002890</name>
</gene>
<dbReference type="Proteomes" id="UP001214603">
    <property type="component" value="Chromosome 7"/>
</dbReference>
<sequence>MISLSIMFYRIGVAEGSVPEPILSEIQEESETGSDGRVAAVSSANEPGGNLRNQSVITNNPNYGFLDAQDDLYAIRKWAQDLDQLVSKENRNETLMALFNAASRYYPDVDTKVVVRIMLADIKADNAESHGNASADASAKSSSSASAHAFSVDSYGTSLTALEKMLKGKNAQKVSFATALGSWVAGPSEDDGGYMTAGDDISAQYFAHIAEGLSVMYTGSTAQKHKYGKDWLDSIELTPGLVDYAK</sequence>
<protein>
    <submittedName>
        <fullName evidence="1">Uncharacterized protein</fullName>
    </submittedName>
</protein>
<dbReference type="AlphaFoldDB" id="A0AAF0E2S9"/>
<evidence type="ECO:0000313" key="1">
    <source>
        <dbReference type="EMBL" id="WFD04185.1"/>
    </source>
</evidence>
<evidence type="ECO:0000313" key="2">
    <source>
        <dbReference type="Proteomes" id="UP001214603"/>
    </source>
</evidence>
<name>A0AAF0E2S9_9BASI</name>
<dbReference type="EMBL" id="CP119940">
    <property type="protein sequence ID" value="WFD04185.1"/>
    <property type="molecule type" value="Genomic_DNA"/>
</dbReference>
<keyword evidence="2" id="KW-1185">Reference proteome</keyword>
<organism evidence="1 2">
    <name type="scientific">Malassezia obtusa</name>
    <dbReference type="NCBI Taxonomy" id="76774"/>
    <lineage>
        <taxon>Eukaryota</taxon>
        <taxon>Fungi</taxon>
        <taxon>Dikarya</taxon>
        <taxon>Basidiomycota</taxon>
        <taxon>Ustilaginomycotina</taxon>
        <taxon>Malasseziomycetes</taxon>
        <taxon>Malasseziales</taxon>
        <taxon>Malasseziaceae</taxon>
        <taxon>Malassezia</taxon>
    </lineage>
</organism>
<reference evidence="1" key="1">
    <citation type="submission" date="2023-03" db="EMBL/GenBank/DDBJ databases">
        <title>Mating type loci evolution in Malassezia.</title>
        <authorList>
            <person name="Coelho M.A."/>
        </authorList>
    </citation>
    <scope>NUCLEOTIDE SEQUENCE</scope>
    <source>
        <strain evidence="1">CBS 7876</strain>
    </source>
</reference>
<accession>A0AAF0E2S9</accession>